<evidence type="ECO:0000259" key="6">
    <source>
        <dbReference type="PROSITE" id="PS50035"/>
    </source>
</evidence>
<feature type="domain" description="PLD phosphodiesterase" evidence="6">
    <location>
        <begin position="854"/>
        <end position="881"/>
    </location>
</feature>
<dbReference type="HOGENOM" id="CLU_000690_2_1_6"/>
<feature type="domain" description="PLD phosphodiesterase" evidence="6">
    <location>
        <begin position="166"/>
        <end position="193"/>
    </location>
</feature>
<keyword evidence="2" id="KW-0677">Repeat</keyword>
<name>A0A0H2ZD79_PSEAB</name>
<keyword evidence="3" id="KW-0378">Hydrolase</keyword>
<protein>
    <submittedName>
        <fullName evidence="7">Phospholipase D</fullName>
    </submittedName>
</protein>
<accession>A0A0H2ZD79</accession>
<keyword evidence="4" id="KW-0443">Lipid metabolism</keyword>
<dbReference type="CDD" id="cd09141">
    <property type="entry name" value="PLDc_vPLD1_2_yPLD_like_2"/>
    <property type="match status" value="1"/>
</dbReference>
<feature type="region of interest" description="Disordered" evidence="5">
    <location>
        <begin position="1084"/>
        <end position="1103"/>
    </location>
</feature>
<dbReference type="SUPFAM" id="SSF56024">
    <property type="entry name" value="Phospholipase D/nuclease"/>
    <property type="match status" value="2"/>
</dbReference>
<organism evidence="7 8">
    <name type="scientific">Pseudomonas aeruginosa (strain UCBPP-PA14)</name>
    <dbReference type="NCBI Taxonomy" id="208963"/>
    <lineage>
        <taxon>Bacteria</taxon>
        <taxon>Pseudomonadati</taxon>
        <taxon>Pseudomonadota</taxon>
        <taxon>Gammaproteobacteria</taxon>
        <taxon>Pseudomonadales</taxon>
        <taxon>Pseudomonadaceae</taxon>
        <taxon>Pseudomonas</taxon>
    </lineage>
</organism>
<sequence length="1103" mass="122710">MLQKKPYNGLHEKELNQINQQDGSPCVAISAPGCFIKGSNLFSEKRAGNRVRFFTTGRDYFSDLASALDSALDSASSSIFITGWQVNYDVLLDGRRSLWQCLRQALERSPALKVYVMPWLSPSGSLGTYDFETMLAVFQLNAGLEGGARAFCTPAIQQSDMQGLGVAFSHHQKSVVIDNRIGYVGGIDLAYGRRDDNDFSLDASGRRGNDAYNPGLPHLGWMAEDEHVSSMGLMMATLFDLSRPLASLTLHAPTLRLSPFPHIAASDEPLLSIPLAPSRARALNGAAYLSDLFRSPMLPSLQWLGRAYNSSKEGLDEGFERLDALRRQMVASSIRAIANLIADNLDALPIEPELERRLRAWLEELRTAALNLPEALRIKSLLLINQWMSETELGQVLTLISGKGFEDIPQNLSGKAGELAGSLFWTLHRLLQARAGGHQQPYRYLDEAPQPLASPDNARLAADQPRMPWQDVHCRIEGPSVYDLARNFIDRWNGQQAYLAKTPALQDTALVRSALEAVMKWLNSLAAAAGLENYLDEKRNLRLELDPPTPCWINAPEQLPQEPEVRRGGMTVQVLRSAAARMLEQEQAGRLGAGVNLPLQVGVSTEGVQSNCKDAMLLAISGAQQFIYIENQFFQSEFGKEGEVFKDLPLSGPMASLRDVGSLRRDFVVRIRLEEALEQRDLWLLDWAEVEKIAQEPGTEARQFLKSMLAMWGVNAQGWLTHKLGEAQHGLLNEIGEALARRIERAIQREHPFHVYLVLPVHPEGALNVPNIMHQVHLTQQSLVFGEQSLVKRIQRQMALKALEGKSDPAQAREIIERKDARGRPVYEQQDWSRYLTLLNLRTWAVLGGRVVTEQIYVHSKLLIADDRVAILGSANINDRSLQGERDSELAVMVRDSEPLTVRLDGKNDAIVGKAIHQLRVNLWKKHFGLSQGPGGFVKPASELSAYLSIPAAQEAWEAIQTLAKENTRAYERTFNFIPQNISQTQLQLTPEPPKGFEDGFPASIWPTWAYRKPGELRAGGQLMEPMPYQEIFWRSSNLTSVKTFPPPNGVSGFITALPTSWTRGERNDSGLNLSILAHQDSRSLPTQVAMNGDSSAQGKHRT</sequence>
<proteinExistence type="predicted"/>
<evidence type="ECO:0000256" key="4">
    <source>
        <dbReference type="ARBA" id="ARBA00023098"/>
    </source>
</evidence>
<dbReference type="PROSITE" id="PS50035">
    <property type="entry name" value="PLD"/>
    <property type="match status" value="2"/>
</dbReference>
<dbReference type="InterPro" id="IPR015679">
    <property type="entry name" value="PLipase_D_fam"/>
</dbReference>
<dbReference type="InterPro" id="IPR001736">
    <property type="entry name" value="PLipase_D/transphosphatidylase"/>
</dbReference>
<dbReference type="GO" id="GO:0009395">
    <property type="term" value="P:phospholipid catabolic process"/>
    <property type="evidence" value="ECO:0007669"/>
    <property type="project" value="TreeGrafter"/>
</dbReference>
<evidence type="ECO:0000256" key="2">
    <source>
        <dbReference type="ARBA" id="ARBA00022737"/>
    </source>
</evidence>
<dbReference type="Proteomes" id="UP000000653">
    <property type="component" value="Chromosome"/>
</dbReference>
<evidence type="ECO:0000313" key="8">
    <source>
        <dbReference type="Proteomes" id="UP000000653"/>
    </source>
</evidence>
<dbReference type="BioCyc" id="PAER208963:G1G74-1564-MONOMER"/>
<dbReference type="GO" id="GO:0004630">
    <property type="term" value="F:phospholipase D activity"/>
    <property type="evidence" value="ECO:0007669"/>
    <property type="project" value="UniProtKB-EC"/>
</dbReference>
<evidence type="ECO:0000256" key="1">
    <source>
        <dbReference type="ARBA" id="ARBA00000798"/>
    </source>
</evidence>
<dbReference type="KEGG" id="pau:PA14_18970"/>
<dbReference type="AlphaFoldDB" id="A0A0H2ZD79"/>
<dbReference type="PANTHER" id="PTHR18896:SF76">
    <property type="entry name" value="PHOSPHOLIPASE"/>
    <property type="match status" value="1"/>
</dbReference>
<dbReference type="RefSeq" id="WP_003138138.1">
    <property type="nucleotide sequence ID" value="NC_008463.1"/>
</dbReference>
<comment type="catalytic activity">
    <reaction evidence="1">
        <text>a 1,2-diacyl-sn-glycero-3-phosphocholine + H2O = a 1,2-diacyl-sn-glycero-3-phosphate + choline + H(+)</text>
        <dbReference type="Rhea" id="RHEA:14445"/>
        <dbReference type="ChEBI" id="CHEBI:15354"/>
        <dbReference type="ChEBI" id="CHEBI:15377"/>
        <dbReference type="ChEBI" id="CHEBI:15378"/>
        <dbReference type="ChEBI" id="CHEBI:57643"/>
        <dbReference type="ChEBI" id="CHEBI:58608"/>
        <dbReference type="EC" id="3.1.4.4"/>
    </reaction>
</comment>
<evidence type="ECO:0000256" key="3">
    <source>
        <dbReference type="ARBA" id="ARBA00022801"/>
    </source>
</evidence>
<evidence type="ECO:0000313" key="7">
    <source>
        <dbReference type="EMBL" id="ABJ12740.1"/>
    </source>
</evidence>
<reference evidence="7 8" key="1">
    <citation type="journal article" date="2006" name="Genome Biol.">
        <title>Genomic analysis reveals that Pseudomonas aeruginosa virulence is combinatorial.</title>
        <authorList>
            <person name="Lee D.G."/>
            <person name="Urbach J.M."/>
            <person name="Wu G."/>
            <person name="Liberati N.T."/>
            <person name="Feinbaum R.L."/>
            <person name="Miyata S."/>
            <person name="Diggins L.T."/>
            <person name="He J."/>
            <person name="Saucier M."/>
            <person name="Deziel E."/>
            <person name="Friedman L."/>
            <person name="Li L."/>
            <person name="Grills G."/>
            <person name="Montgomery K."/>
            <person name="Kucherlapati R."/>
            <person name="Rahme L.G."/>
            <person name="Ausubel F.M."/>
        </authorList>
    </citation>
    <scope>NUCLEOTIDE SEQUENCE [LARGE SCALE GENOMIC DNA]</scope>
    <source>
        <strain evidence="7 8">UCBPP-PA14</strain>
    </source>
</reference>
<dbReference type="EMBL" id="CP000438">
    <property type="protein sequence ID" value="ABJ12740.1"/>
    <property type="molecule type" value="Genomic_DNA"/>
</dbReference>
<dbReference type="Pfam" id="PF00614">
    <property type="entry name" value="PLDc"/>
    <property type="match status" value="2"/>
</dbReference>
<dbReference type="Gene3D" id="3.30.870.10">
    <property type="entry name" value="Endonuclease Chain A"/>
    <property type="match status" value="3"/>
</dbReference>
<dbReference type="PANTHER" id="PTHR18896">
    <property type="entry name" value="PHOSPHOLIPASE D"/>
    <property type="match status" value="1"/>
</dbReference>
<dbReference type="CDD" id="cd09104">
    <property type="entry name" value="PLDc_vPLD1_2_like_1"/>
    <property type="match status" value="1"/>
</dbReference>
<dbReference type="SMART" id="SM00155">
    <property type="entry name" value="PLDc"/>
    <property type="match status" value="2"/>
</dbReference>
<evidence type="ECO:0000256" key="5">
    <source>
        <dbReference type="SAM" id="MobiDB-lite"/>
    </source>
</evidence>
<gene>
    <name evidence="7" type="primary">pldA</name>
    <name evidence="7" type="ordered locus">PA14_18970</name>
</gene>